<evidence type="ECO:0000256" key="1">
    <source>
        <dbReference type="ARBA" id="ARBA00023016"/>
    </source>
</evidence>
<feature type="region of interest" description="Disordered" evidence="4">
    <location>
        <begin position="97"/>
        <end position="154"/>
    </location>
</feature>
<dbReference type="InterPro" id="IPR002068">
    <property type="entry name" value="A-crystallin/Hsp20_dom"/>
</dbReference>
<gene>
    <name evidence="6" type="ORF">B0T16DRAFT_424690</name>
</gene>
<evidence type="ECO:0000259" key="5">
    <source>
        <dbReference type="PROSITE" id="PS01031"/>
    </source>
</evidence>
<dbReference type="PROSITE" id="PS01031">
    <property type="entry name" value="SHSP"/>
    <property type="match status" value="1"/>
</dbReference>
<evidence type="ECO:0000256" key="4">
    <source>
        <dbReference type="SAM" id="MobiDB-lite"/>
    </source>
</evidence>
<evidence type="ECO:0000256" key="3">
    <source>
        <dbReference type="RuleBase" id="RU003616"/>
    </source>
</evidence>
<evidence type="ECO:0000313" key="7">
    <source>
        <dbReference type="Proteomes" id="UP001174936"/>
    </source>
</evidence>
<name>A0AA39YRG7_9PEZI</name>
<dbReference type="CDD" id="cd06464">
    <property type="entry name" value="ACD_sHsps-like"/>
    <property type="match status" value="1"/>
</dbReference>
<keyword evidence="1 6" id="KW-0346">Stress response</keyword>
<accession>A0AA39YRG7</accession>
<dbReference type="EMBL" id="JAULSV010000001">
    <property type="protein sequence ID" value="KAK0656025.1"/>
    <property type="molecule type" value="Genomic_DNA"/>
</dbReference>
<dbReference type="AlphaFoldDB" id="A0AA39YRG7"/>
<reference evidence="6" key="1">
    <citation type="submission" date="2023-06" db="EMBL/GenBank/DDBJ databases">
        <title>Genome-scale phylogeny and comparative genomics of the fungal order Sordariales.</title>
        <authorList>
            <consortium name="Lawrence Berkeley National Laboratory"/>
            <person name="Hensen N."/>
            <person name="Bonometti L."/>
            <person name="Westerberg I."/>
            <person name="Brannstrom I.O."/>
            <person name="Guillou S."/>
            <person name="Cros-Aarteil S."/>
            <person name="Calhoun S."/>
            <person name="Haridas S."/>
            <person name="Kuo A."/>
            <person name="Mondo S."/>
            <person name="Pangilinan J."/>
            <person name="Riley R."/>
            <person name="Labutti K."/>
            <person name="Andreopoulos B."/>
            <person name="Lipzen A."/>
            <person name="Chen C."/>
            <person name="Yanf M."/>
            <person name="Daum C."/>
            <person name="Ng V."/>
            <person name="Clum A."/>
            <person name="Steindorff A."/>
            <person name="Ohm R."/>
            <person name="Martin F."/>
            <person name="Silar P."/>
            <person name="Natvig D."/>
            <person name="Lalanne C."/>
            <person name="Gautier V."/>
            <person name="Ament-Velasquez S.L."/>
            <person name="Kruys A."/>
            <person name="Hutchinson M.I."/>
            <person name="Powell A.J."/>
            <person name="Barry K."/>
            <person name="Miller A.N."/>
            <person name="Grigoriev I.V."/>
            <person name="Debuchy R."/>
            <person name="Gladieux P."/>
            <person name="Thoren M.H."/>
            <person name="Johannesson H."/>
        </authorList>
    </citation>
    <scope>NUCLEOTIDE SEQUENCE</scope>
    <source>
        <strain evidence="6">SMH2532-1</strain>
    </source>
</reference>
<feature type="domain" description="SHSP" evidence="5">
    <location>
        <begin position="49"/>
        <end position="213"/>
    </location>
</feature>
<evidence type="ECO:0000313" key="6">
    <source>
        <dbReference type="EMBL" id="KAK0656025.1"/>
    </source>
</evidence>
<protein>
    <submittedName>
        <fullName evidence="6">Heat shock protein 30</fullName>
    </submittedName>
</protein>
<dbReference type="Pfam" id="PF00011">
    <property type="entry name" value="HSP20"/>
    <property type="match status" value="1"/>
</dbReference>
<dbReference type="InterPro" id="IPR008978">
    <property type="entry name" value="HSP20-like_chaperone"/>
</dbReference>
<dbReference type="InterPro" id="IPR031107">
    <property type="entry name" value="Small_HSP"/>
</dbReference>
<feature type="region of interest" description="Disordered" evidence="4">
    <location>
        <begin position="34"/>
        <end position="53"/>
    </location>
</feature>
<comment type="similarity">
    <text evidence="2 3">Belongs to the small heat shock protein (HSP20) family.</text>
</comment>
<dbReference type="Gene3D" id="2.60.40.790">
    <property type="match status" value="1"/>
</dbReference>
<organism evidence="6 7">
    <name type="scientific">Cercophora newfieldiana</name>
    <dbReference type="NCBI Taxonomy" id="92897"/>
    <lineage>
        <taxon>Eukaryota</taxon>
        <taxon>Fungi</taxon>
        <taxon>Dikarya</taxon>
        <taxon>Ascomycota</taxon>
        <taxon>Pezizomycotina</taxon>
        <taxon>Sordariomycetes</taxon>
        <taxon>Sordariomycetidae</taxon>
        <taxon>Sordariales</taxon>
        <taxon>Lasiosphaeriaceae</taxon>
        <taxon>Cercophora</taxon>
    </lineage>
</organism>
<proteinExistence type="inferred from homology"/>
<feature type="compositionally biased region" description="Polar residues" evidence="4">
    <location>
        <begin position="100"/>
        <end position="111"/>
    </location>
</feature>
<evidence type="ECO:0000256" key="2">
    <source>
        <dbReference type="PROSITE-ProRule" id="PRU00285"/>
    </source>
</evidence>
<feature type="compositionally biased region" description="Polar residues" evidence="4">
    <location>
        <begin position="34"/>
        <end position="43"/>
    </location>
</feature>
<feature type="compositionally biased region" description="Basic and acidic residues" evidence="4">
    <location>
        <begin position="133"/>
        <end position="143"/>
    </location>
</feature>
<comment type="caution">
    <text evidence="6">The sequence shown here is derived from an EMBL/GenBank/DDBJ whole genome shotgun (WGS) entry which is preliminary data.</text>
</comment>
<sequence length="213" mass="23957">MSTLLPRGFYGYGSADPGFTSLFRFLDDFDTYNRESQSTGQQDGSHRRQANRVFSPKFDIRETETAYELYGELPGINREQVSIEFTDPQTIVIRGRVERSYSSGTPSTSGAITEKGESHHAPHKVTVEDEDSEKAKEQDETQVVKKSAQAHLAKPAPNEKYWVSERSVGEFLRTFSFPTRVDQDAVKAGLEQGVLSIVVPKARKHESRRIAIN</sequence>
<dbReference type="Proteomes" id="UP001174936">
    <property type="component" value="Unassembled WGS sequence"/>
</dbReference>
<keyword evidence="7" id="KW-1185">Reference proteome</keyword>
<dbReference type="SUPFAM" id="SSF49764">
    <property type="entry name" value="HSP20-like chaperones"/>
    <property type="match status" value="1"/>
</dbReference>
<dbReference type="PANTHER" id="PTHR11527">
    <property type="entry name" value="HEAT-SHOCK PROTEIN 20 FAMILY MEMBER"/>
    <property type="match status" value="1"/>
</dbReference>